<feature type="region of interest" description="Disordered" evidence="2">
    <location>
        <begin position="218"/>
        <end position="237"/>
    </location>
</feature>
<accession>A0A8S1L4U2</accession>
<keyword evidence="4" id="KW-1185">Reference proteome</keyword>
<name>A0A8S1L4U2_9CILI</name>
<evidence type="ECO:0000256" key="1">
    <source>
        <dbReference type="SAM" id="Coils"/>
    </source>
</evidence>
<evidence type="ECO:0000256" key="2">
    <source>
        <dbReference type="SAM" id="MobiDB-lite"/>
    </source>
</evidence>
<feature type="region of interest" description="Disordered" evidence="2">
    <location>
        <begin position="180"/>
        <end position="201"/>
    </location>
</feature>
<protein>
    <submittedName>
        <fullName evidence="3">Uncharacterized protein</fullName>
    </submittedName>
</protein>
<feature type="coiled-coil region" evidence="1">
    <location>
        <begin position="15"/>
        <end position="134"/>
    </location>
</feature>
<dbReference type="OrthoDB" id="306019at2759"/>
<dbReference type="Proteomes" id="UP000692954">
    <property type="component" value="Unassembled WGS sequence"/>
</dbReference>
<reference evidence="3" key="1">
    <citation type="submission" date="2021-01" db="EMBL/GenBank/DDBJ databases">
        <authorList>
            <consortium name="Genoscope - CEA"/>
            <person name="William W."/>
        </authorList>
    </citation>
    <scope>NUCLEOTIDE SEQUENCE</scope>
</reference>
<feature type="region of interest" description="Disordered" evidence="2">
    <location>
        <begin position="267"/>
        <end position="287"/>
    </location>
</feature>
<dbReference type="EMBL" id="CAJJDN010000017">
    <property type="protein sequence ID" value="CAD8062878.1"/>
    <property type="molecule type" value="Genomic_DNA"/>
</dbReference>
<proteinExistence type="predicted"/>
<keyword evidence="1" id="KW-0175">Coiled coil</keyword>
<evidence type="ECO:0000313" key="3">
    <source>
        <dbReference type="EMBL" id="CAD8062878.1"/>
    </source>
</evidence>
<comment type="caution">
    <text evidence="3">The sequence shown here is derived from an EMBL/GenBank/DDBJ whole genome shotgun (WGS) entry which is preliminary data.</text>
</comment>
<dbReference type="AlphaFoldDB" id="A0A8S1L4U2"/>
<gene>
    <name evidence="3" type="ORF">PSON_ATCC_30995.1.T0170124</name>
</gene>
<sequence length="287" mass="33945">MLTNSSTDYILENILKEILSEMLQLLEQNIRSEDELQHIQDQLQDYENLHQLAETMKFIFNALKKKFQGTNNQQKFFKCEQKSQNYEKLEQAVQKYEQEIRVHIRTQHEMRIFIETIQQQLDESEQVRKEYLKETTQMILKLKKENYNLIQQLKYYTQTYKQQTALNSRRDSLQTINQTIQKQPSKSNHLGNNSGKQDQSNNSFIMKLQQTSLNELTKNKDSQKSLAQKPLHSNRNKSYSVGISKQNLINNSFIQKLILEQASKRKSLHAESHRSKGFVDQQKLSGK</sequence>
<organism evidence="3 4">
    <name type="scientific">Paramecium sonneborni</name>
    <dbReference type="NCBI Taxonomy" id="65129"/>
    <lineage>
        <taxon>Eukaryota</taxon>
        <taxon>Sar</taxon>
        <taxon>Alveolata</taxon>
        <taxon>Ciliophora</taxon>
        <taxon>Intramacronucleata</taxon>
        <taxon>Oligohymenophorea</taxon>
        <taxon>Peniculida</taxon>
        <taxon>Parameciidae</taxon>
        <taxon>Paramecium</taxon>
    </lineage>
</organism>
<evidence type="ECO:0000313" key="4">
    <source>
        <dbReference type="Proteomes" id="UP000692954"/>
    </source>
</evidence>